<evidence type="ECO:0000313" key="2">
    <source>
        <dbReference type="Proteomes" id="UP001345963"/>
    </source>
</evidence>
<gene>
    <name evidence="1" type="ORF">ATANTOWER_017710</name>
</gene>
<keyword evidence="2" id="KW-1185">Reference proteome</keyword>
<reference evidence="1 2" key="1">
    <citation type="submission" date="2021-07" db="EMBL/GenBank/DDBJ databases">
        <authorList>
            <person name="Palmer J.M."/>
        </authorList>
    </citation>
    <scope>NUCLEOTIDE SEQUENCE [LARGE SCALE GENOMIC DNA]</scope>
    <source>
        <strain evidence="1 2">AT_MEX2019</strain>
        <tissue evidence="1">Muscle</tissue>
    </source>
</reference>
<proteinExistence type="predicted"/>
<evidence type="ECO:0000313" key="1">
    <source>
        <dbReference type="EMBL" id="MED6252833.1"/>
    </source>
</evidence>
<sequence length="102" mass="11612">MFFQAGITVHITDLTPLKLLRNIVPNRAEAFLLCSDTSDIKITIMKKGEEKENAFADFGQRTYIKGHALSDIWFLIKKEHSGNLLHQVICGEDYVQQLSSIF</sequence>
<dbReference type="Proteomes" id="UP001345963">
    <property type="component" value="Unassembled WGS sequence"/>
</dbReference>
<comment type="caution">
    <text evidence="1">The sequence shown here is derived from an EMBL/GenBank/DDBJ whole genome shotgun (WGS) entry which is preliminary data.</text>
</comment>
<name>A0ABU7BR49_9TELE</name>
<protein>
    <submittedName>
        <fullName evidence="1">Uncharacterized protein</fullName>
    </submittedName>
</protein>
<dbReference type="EMBL" id="JAHUTI010062669">
    <property type="protein sequence ID" value="MED6252833.1"/>
    <property type="molecule type" value="Genomic_DNA"/>
</dbReference>
<accession>A0ABU7BR49</accession>
<organism evidence="1 2">
    <name type="scientific">Ataeniobius toweri</name>
    <dbReference type="NCBI Taxonomy" id="208326"/>
    <lineage>
        <taxon>Eukaryota</taxon>
        <taxon>Metazoa</taxon>
        <taxon>Chordata</taxon>
        <taxon>Craniata</taxon>
        <taxon>Vertebrata</taxon>
        <taxon>Euteleostomi</taxon>
        <taxon>Actinopterygii</taxon>
        <taxon>Neopterygii</taxon>
        <taxon>Teleostei</taxon>
        <taxon>Neoteleostei</taxon>
        <taxon>Acanthomorphata</taxon>
        <taxon>Ovalentaria</taxon>
        <taxon>Atherinomorphae</taxon>
        <taxon>Cyprinodontiformes</taxon>
        <taxon>Goodeidae</taxon>
        <taxon>Ataeniobius</taxon>
    </lineage>
</organism>